<dbReference type="Proteomes" id="UP000199620">
    <property type="component" value="Chromosome I"/>
</dbReference>
<dbReference type="RefSeq" id="WP_090292256.1">
    <property type="nucleotide sequence ID" value="NZ_BMNU01000003.1"/>
</dbReference>
<dbReference type="EMBL" id="LT629800">
    <property type="protein sequence ID" value="SDV06841.1"/>
    <property type="molecule type" value="Genomic_DNA"/>
</dbReference>
<feature type="transmembrane region" description="Helical" evidence="1">
    <location>
        <begin position="57"/>
        <end position="76"/>
    </location>
</feature>
<reference evidence="3 4" key="1">
    <citation type="submission" date="2016-10" db="EMBL/GenBank/DDBJ databases">
        <authorList>
            <person name="Varghese N."/>
            <person name="Submissions S."/>
        </authorList>
    </citation>
    <scope>NUCLEOTIDE SEQUENCE [LARGE SCALE GENOMIC DNA]</scope>
    <source>
        <strain evidence="3 4">BS2771</strain>
    </source>
</reference>
<feature type="transmembrane region" description="Helical" evidence="1">
    <location>
        <begin position="96"/>
        <end position="119"/>
    </location>
</feature>
<evidence type="ECO:0000313" key="4">
    <source>
        <dbReference type="Proteomes" id="UP000199620"/>
    </source>
</evidence>
<sequence length="121" mass="13753">MILEITGIIAAICMLLVMPLDVYLAHTKLEIAESYFEKSIFINDTKNMLRNQHFKGAPVRLMAIAAVLLMPQMFYWRKLVLPEEVKSVPGNLKLWMVAPLLFTLFTLAILVIAWLGGAYEL</sequence>
<evidence type="ECO:0000313" key="5">
    <source>
        <dbReference type="Proteomes" id="UP000325296"/>
    </source>
</evidence>
<accession>A0A5B2V1X1</accession>
<dbReference type="OrthoDB" id="6979936at2"/>
<keyword evidence="1" id="KW-0472">Membrane</keyword>
<name>A0A5B2V1X1_9PSED</name>
<proteinExistence type="predicted"/>
<keyword evidence="1" id="KW-0812">Transmembrane</keyword>
<keyword evidence="1" id="KW-1133">Transmembrane helix</keyword>
<gene>
    <name evidence="2" type="ORF">F1720_05070</name>
    <name evidence="3" type="ORF">SAMN04490181_4082</name>
</gene>
<protein>
    <submittedName>
        <fullName evidence="2">Uncharacterized protein</fullName>
    </submittedName>
</protein>
<dbReference type="EMBL" id="VUOL01000002">
    <property type="protein sequence ID" value="KAA2232931.1"/>
    <property type="molecule type" value="Genomic_DNA"/>
</dbReference>
<keyword evidence="4" id="KW-1185">Reference proteome</keyword>
<feature type="transmembrane region" description="Helical" evidence="1">
    <location>
        <begin position="6"/>
        <end position="25"/>
    </location>
</feature>
<evidence type="ECO:0000256" key="1">
    <source>
        <dbReference type="SAM" id="Phobius"/>
    </source>
</evidence>
<evidence type="ECO:0000313" key="3">
    <source>
        <dbReference type="EMBL" id="SDV06841.1"/>
    </source>
</evidence>
<reference evidence="2 5" key="2">
    <citation type="submission" date="2019-09" db="EMBL/GenBank/DDBJ databases">
        <title>Draft genome sequence of Pseudomonas brenneri CCUG 51514(T).</title>
        <authorList>
            <person name="Tunovic T."/>
            <person name="Pineiro-Iglesias B."/>
            <person name="Unosson C."/>
            <person name="Inganas E."/>
            <person name="Ohlen M."/>
            <person name="Cardew S."/>
            <person name="Jensie-Markopoulos S."/>
            <person name="Salva-Serra F."/>
            <person name="Jaen-Luchoro D."/>
            <person name="Svensson-Stadler L."/>
            <person name="Chun J."/>
            <person name="Moore E."/>
        </authorList>
    </citation>
    <scope>NUCLEOTIDE SEQUENCE [LARGE SCALE GENOMIC DNA]</scope>
    <source>
        <strain evidence="2 5">CCUG 51514</strain>
    </source>
</reference>
<dbReference type="AlphaFoldDB" id="A0A5B2V1X1"/>
<evidence type="ECO:0000313" key="2">
    <source>
        <dbReference type="EMBL" id="KAA2232931.1"/>
    </source>
</evidence>
<organism evidence="2 5">
    <name type="scientific">Pseudomonas brenneri</name>
    <dbReference type="NCBI Taxonomy" id="129817"/>
    <lineage>
        <taxon>Bacteria</taxon>
        <taxon>Pseudomonadati</taxon>
        <taxon>Pseudomonadota</taxon>
        <taxon>Gammaproteobacteria</taxon>
        <taxon>Pseudomonadales</taxon>
        <taxon>Pseudomonadaceae</taxon>
        <taxon>Pseudomonas</taxon>
    </lineage>
</organism>
<dbReference type="Proteomes" id="UP000325296">
    <property type="component" value="Unassembled WGS sequence"/>
</dbReference>